<evidence type="ECO:0000313" key="3">
    <source>
        <dbReference type="Proteomes" id="UP000715651"/>
    </source>
</evidence>
<protein>
    <submittedName>
        <fullName evidence="2">Uncharacterized protein</fullName>
    </submittedName>
</protein>
<keyword evidence="1" id="KW-0472">Membrane</keyword>
<reference evidence="2" key="2">
    <citation type="submission" date="2021-09" db="EMBL/GenBank/DDBJ databases">
        <authorList>
            <person name="Gilroy R."/>
        </authorList>
    </citation>
    <scope>NUCLEOTIDE SEQUENCE</scope>
    <source>
        <strain evidence="2">578</strain>
    </source>
</reference>
<dbReference type="AlphaFoldDB" id="A0A921KAR6"/>
<accession>A0A921KAR6</accession>
<dbReference type="Proteomes" id="UP000715651">
    <property type="component" value="Unassembled WGS sequence"/>
</dbReference>
<keyword evidence="1" id="KW-0812">Transmembrane</keyword>
<name>A0A921KAR6_9BIFI</name>
<comment type="caution">
    <text evidence="2">The sequence shown here is derived from an EMBL/GenBank/DDBJ whole genome shotgun (WGS) entry which is preliminary data.</text>
</comment>
<feature type="transmembrane region" description="Helical" evidence="1">
    <location>
        <begin position="23"/>
        <end position="44"/>
    </location>
</feature>
<evidence type="ECO:0000256" key="1">
    <source>
        <dbReference type="SAM" id="Phobius"/>
    </source>
</evidence>
<reference evidence="2" key="1">
    <citation type="journal article" date="2021" name="PeerJ">
        <title>Extensive microbial diversity within the chicken gut microbiome revealed by metagenomics and culture.</title>
        <authorList>
            <person name="Gilroy R."/>
            <person name="Ravi A."/>
            <person name="Getino M."/>
            <person name="Pursley I."/>
            <person name="Horton D.L."/>
            <person name="Alikhan N.F."/>
            <person name="Baker D."/>
            <person name="Gharbi K."/>
            <person name="Hall N."/>
            <person name="Watson M."/>
            <person name="Adriaenssens E.M."/>
            <person name="Foster-Nyarko E."/>
            <person name="Jarju S."/>
            <person name="Secka A."/>
            <person name="Antonio M."/>
            <person name="Oren A."/>
            <person name="Chaudhuri R.R."/>
            <person name="La Ragione R."/>
            <person name="Hildebrand F."/>
            <person name="Pallen M.J."/>
        </authorList>
    </citation>
    <scope>NUCLEOTIDE SEQUENCE</scope>
    <source>
        <strain evidence="2">578</strain>
    </source>
</reference>
<keyword evidence="1" id="KW-1133">Transmembrane helix</keyword>
<organism evidence="2 3">
    <name type="scientific">Aeriscardovia aeriphila</name>
    <dbReference type="NCBI Taxonomy" id="218139"/>
    <lineage>
        <taxon>Bacteria</taxon>
        <taxon>Bacillati</taxon>
        <taxon>Actinomycetota</taxon>
        <taxon>Actinomycetes</taxon>
        <taxon>Bifidobacteriales</taxon>
        <taxon>Bifidobacteriaceae</taxon>
        <taxon>Aeriscardovia</taxon>
    </lineage>
</organism>
<evidence type="ECO:0000313" key="2">
    <source>
        <dbReference type="EMBL" id="HJF17873.1"/>
    </source>
</evidence>
<dbReference type="EMBL" id="DYWK01000003">
    <property type="protein sequence ID" value="HJF17873.1"/>
    <property type="molecule type" value="Genomic_DNA"/>
</dbReference>
<gene>
    <name evidence="2" type="ORF">K8U78_01695</name>
</gene>
<proteinExistence type="predicted"/>
<sequence>MAGRTKQNSLTLWWDRLTKAQRIALIVIVALIVVGLAIGIPVGVHQHNEQVERQQFEQRYERLIEAQEDCEQLETAILEDDQYTNMKLKASSASLTIYERDYTDVSASPEGSLYQCVLQSIGAPGKAAKKIFHTRDEKDHFQFAGDYLVGWNFKDGYITTFIHA</sequence>